<proteinExistence type="predicted"/>
<dbReference type="EMBL" id="BARW01024775">
    <property type="protein sequence ID" value="GAI95752.1"/>
    <property type="molecule type" value="Genomic_DNA"/>
</dbReference>
<organism evidence="1">
    <name type="scientific">marine sediment metagenome</name>
    <dbReference type="NCBI Taxonomy" id="412755"/>
    <lineage>
        <taxon>unclassified sequences</taxon>
        <taxon>metagenomes</taxon>
        <taxon>ecological metagenomes</taxon>
    </lineage>
</organism>
<reference evidence="1" key="1">
    <citation type="journal article" date="2014" name="Front. Microbiol.">
        <title>High frequency of phylogenetically diverse reductive dehalogenase-homologous genes in deep subseafloor sedimentary metagenomes.</title>
        <authorList>
            <person name="Kawai M."/>
            <person name="Futagami T."/>
            <person name="Toyoda A."/>
            <person name="Takaki Y."/>
            <person name="Nishi S."/>
            <person name="Hori S."/>
            <person name="Arai W."/>
            <person name="Tsubouchi T."/>
            <person name="Morono Y."/>
            <person name="Uchiyama I."/>
            <person name="Ito T."/>
            <person name="Fujiyama A."/>
            <person name="Inagaki F."/>
            <person name="Takami H."/>
        </authorList>
    </citation>
    <scope>NUCLEOTIDE SEQUENCE</scope>
    <source>
        <strain evidence="1">Expedition CK06-06</strain>
    </source>
</reference>
<accession>X1SRN3</accession>
<evidence type="ECO:0000313" key="1">
    <source>
        <dbReference type="EMBL" id="GAI95752.1"/>
    </source>
</evidence>
<comment type="caution">
    <text evidence="1">The sequence shown here is derived from an EMBL/GenBank/DDBJ whole genome shotgun (WGS) entry which is preliminary data.</text>
</comment>
<gene>
    <name evidence="1" type="ORF">S12H4_40769</name>
</gene>
<dbReference type="AlphaFoldDB" id="X1SRN3"/>
<protein>
    <submittedName>
        <fullName evidence="1">Uncharacterized protein</fullName>
    </submittedName>
</protein>
<name>X1SRN3_9ZZZZ</name>
<sequence length="72" mass="8361">MLFPDKVDSIKNILKRHTTLEEASPQIRELVTTTKRREAIVVESEDEMVELASQGWELVKDLNNGKFFLTRD</sequence>